<dbReference type="Pfam" id="PF01910">
    <property type="entry name" value="Thiamine_BP"/>
    <property type="match status" value="1"/>
</dbReference>
<reference evidence="3 4" key="1">
    <citation type="journal article" date="2015" name="BMC Genomics">
        <title>Insights from the genome of Ophiocordyceps polyrhachis-furcata to pathogenicity and host specificity in insect fungi.</title>
        <authorList>
            <person name="Wichadakul D."/>
            <person name="Kobmoo N."/>
            <person name="Ingsriswang S."/>
            <person name="Tangphatsornruang S."/>
            <person name="Chantasingh D."/>
            <person name="Luangsa-ard J.J."/>
            <person name="Eurwilaichitr L."/>
        </authorList>
    </citation>
    <scope>NUCLEOTIDE SEQUENCE [LARGE SCALE GENOMIC DNA]</scope>
    <source>
        <strain evidence="3 4">BCC 54312</strain>
    </source>
</reference>
<comment type="caution">
    <text evidence="3">The sequence shown here is derived from an EMBL/GenBank/DDBJ whole genome shotgun (WGS) entry which is preliminary data.</text>
</comment>
<protein>
    <recommendedName>
        <fullName evidence="2">Thiamine-binding protein domain-containing protein</fullName>
    </recommendedName>
</protein>
<dbReference type="GO" id="GO:0005829">
    <property type="term" value="C:cytosol"/>
    <property type="evidence" value="ECO:0007669"/>
    <property type="project" value="TreeGrafter"/>
</dbReference>
<name>A0A367LNK4_9HYPO</name>
<dbReference type="EMBL" id="LKCN02000001">
    <property type="protein sequence ID" value="RCI15971.1"/>
    <property type="molecule type" value="Genomic_DNA"/>
</dbReference>
<proteinExistence type="inferred from homology"/>
<dbReference type="AlphaFoldDB" id="A0A367LNK4"/>
<dbReference type="InterPro" id="IPR051614">
    <property type="entry name" value="UPF0045_domain"/>
</dbReference>
<dbReference type="OrthoDB" id="5587367at2759"/>
<dbReference type="Proteomes" id="UP000253664">
    <property type="component" value="Unassembled WGS sequence"/>
</dbReference>
<dbReference type="PANTHER" id="PTHR33777:SF1">
    <property type="entry name" value="UPF0045 PROTEIN ECM15"/>
    <property type="match status" value="1"/>
</dbReference>
<gene>
    <name evidence="3" type="ORF">L249_2192</name>
</gene>
<accession>A0A367LNK4</accession>
<evidence type="ECO:0000313" key="4">
    <source>
        <dbReference type="Proteomes" id="UP000253664"/>
    </source>
</evidence>
<keyword evidence="4" id="KW-1185">Reference proteome</keyword>
<evidence type="ECO:0000259" key="2">
    <source>
        <dbReference type="Pfam" id="PF01910"/>
    </source>
</evidence>
<feature type="domain" description="Thiamine-binding protein" evidence="2">
    <location>
        <begin position="17"/>
        <end position="92"/>
    </location>
</feature>
<dbReference type="InterPro" id="IPR002767">
    <property type="entry name" value="Thiamine_BP"/>
</dbReference>
<evidence type="ECO:0000256" key="1">
    <source>
        <dbReference type="ARBA" id="ARBA00010272"/>
    </source>
</evidence>
<evidence type="ECO:0000313" key="3">
    <source>
        <dbReference type="EMBL" id="RCI15971.1"/>
    </source>
</evidence>
<dbReference type="Gene3D" id="3.30.70.930">
    <property type="match status" value="1"/>
</dbReference>
<organism evidence="3 4">
    <name type="scientific">Ophiocordyceps polyrhachis-furcata BCC 54312</name>
    <dbReference type="NCBI Taxonomy" id="1330021"/>
    <lineage>
        <taxon>Eukaryota</taxon>
        <taxon>Fungi</taxon>
        <taxon>Dikarya</taxon>
        <taxon>Ascomycota</taxon>
        <taxon>Pezizomycotina</taxon>
        <taxon>Sordariomycetes</taxon>
        <taxon>Hypocreomycetidae</taxon>
        <taxon>Hypocreales</taxon>
        <taxon>Ophiocordycipitaceae</taxon>
        <taxon>Ophiocordyceps</taxon>
    </lineage>
</organism>
<sequence>MDHDNYNSIPLPARCYADFCLVPIGTGNASVADEVAAVQRLLKKSGLSYTMHAAGTTVGSWDQVMTVIGKAHTIVHQRGVVRVQSSIRAGSRFVIFSASLGTLILTDGIMSRTDKSQTAGEKVERVERLLQAEEDR</sequence>
<dbReference type="PANTHER" id="PTHR33777">
    <property type="entry name" value="UPF0045 PROTEIN ECM15"/>
    <property type="match status" value="1"/>
</dbReference>
<dbReference type="InterPro" id="IPR029756">
    <property type="entry name" value="MTH1187/YkoF-like"/>
</dbReference>
<dbReference type="SUPFAM" id="SSF89957">
    <property type="entry name" value="MTH1187/YkoF-like"/>
    <property type="match status" value="1"/>
</dbReference>
<comment type="similarity">
    <text evidence="1">Belongs to the UPF0045 family.</text>
</comment>
<dbReference type="NCBIfam" id="TIGR00106">
    <property type="entry name" value="MTH1187 family thiamine-binding protein"/>
    <property type="match status" value="1"/>
</dbReference>